<evidence type="ECO:0008006" key="3">
    <source>
        <dbReference type="Google" id="ProtNLM"/>
    </source>
</evidence>
<proteinExistence type="predicted"/>
<dbReference type="InterPro" id="IPR032675">
    <property type="entry name" value="LRR_dom_sf"/>
</dbReference>
<dbReference type="SUPFAM" id="SSF52047">
    <property type="entry name" value="RNI-like"/>
    <property type="match status" value="1"/>
</dbReference>
<evidence type="ECO:0000313" key="1">
    <source>
        <dbReference type="EMBL" id="THU75448.1"/>
    </source>
</evidence>
<dbReference type="Proteomes" id="UP000297245">
    <property type="component" value="Unassembled WGS sequence"/>
</dbReference>
<dbReference type="EMBL" id="ML182112">
    <property type="protein sequence ID" value="THU75448.1"/>
    <property type="molecule type" value="Genomic_DNA"/>
</dbReference>
<dbReference type="OrthoDB" id="2870900at2759"/>
<organism evidence="1 2">
    <name type="scientific">Dendrothele bispora (strain CBS 962.96)</name>
    <dbReference type="NCBI Taxonomy" id="1314807"/>
    <lineage>
        <taxon>Eukaryota</taxon>
        <taxon>Fungi</taxon>
        <taxon>Dikarya</taxon>
        <taxon>Basidiomycota</taxon>
        <taxon>Agaricomycotina</taxon>
        <taxon>Agaricomycetes</taxon>
        <taxon>Agaricomycetidae</taxon>
        <taxon>Agaricales</taxon>
        <taxon>Agaricales incertae sedis</taxon>
        <taxon>Dendrothele</taxon>
    </lineage>
</organism>
<keyword evidence="2" id="KW-1185">Reference proteome</keyword>
<name>A0A4S8KK18_DENBC</name>
<evidence type="ECO:0000313" key="2">
    <source>
        <dbReference type="Proteomes" id="UP000297245"/>
    </source>
</evidence>
<reference evidence="1 2" key="1">
    <citation type="journal article" date="2019" name="Nat. Ecol. Evol.">
        <title>Megaphylogeny resolves global patterns of mushroom evolution.</title>
        <authorList>
            <person name="Varga T."/>
            <person name="Krizsan K."/>
            <person name="Foldi C."/>
            <person name="Dima B."/>
            <person name="Sanchez-Garcia M."/>
            <person name="Sanchez-Ramirez S."/>
            <person name="Szollosi G.J."/>
            <person name="Szarkandi J.G."/>
            <person name="Papp V."/>
            <person name="Albert L."/>
            <person name="Andreopoulos W."/>
            <person name="Angelini C."/>
            <person name="Antonin V."/>
            <person name="Barry K.W."/>
            <person name="Bougher N.L."/>
            <person name="Buchanan P."/>
            <person name="Buyck B."/>
            <person name="Bense V."/>
            <person name="Catcheside P."/>
            <person name="Chovatia M."/>
            <person name="Cooper J."/>
            <person name="Damon W."/>
            <person name="Desjardin D."/>
            <person name="Finy P."/>
            <person name="Geml J."/>
            <person name="Haridas S."/>
            <person name="Hughes K."/>
            <person name="Justo A."/>
            <person name="Karasinski D."/>
            <person name="Kautmanova I."/>
            <person name="Kiss B."/>
            <person name="Kocsube S."/>
            <person name="Kotiranta H."/>
            <person name="LaButti K.M."/>
            <person name="Lechner B.E."/>
            <person name="Liimatainen K."/>
            <person name="Lipzen A."/>
            <person name="Lukacs Z."/>
            <person name="Mihaltcheva S."/>
            <person name="Morgado L.N."/>
            <person name="Niskanen T."/>
            <person name="Noordeloos M.E."/>
            <person name="Ohm R.A."/>
            <person name="Ortiz-Santana B."/>
            <person name="Ovrebo C."/>
            <person name="Racz N."/>
            <person name="Riley R."/>
            <person name="Savchenko A."/>
            <person name="Shiryaev A."/>
            <person name="Soop K."/>
            <person name="Spirin V."/>
            <person name="Szebenyi C."/>
            <person name="Tomsovsky M."/>
            <person name="Tulloss R.E."/>
            <person name="Uehling J."/>
            <person name="Grigoriev I.V."/>
            <person name="Vagvolgyi C."/>
            <person name="Papp T."/>
            <person name="Martin F.M."/>
            <person name="Miettinen O."/>
            <person name="Hibbett D.S."/>
            <person name="Nagy L.G."/>
        </authorList>
    </citation>
    <scope>NUCLEOTIDE SEQUENCE [LARGE SCALE GENOMIC DNA]</scope>
    <source>
        <strain evidence="1 2">CBS 962.96</strain>
    </source>
</reference>
<dbReference type="AlphaFoldDB" id="A0A4S8KK18"/>
<protein>
    <recommendedName>
        <fullName evidence="3">RNI-like protein</fullName>
    </recommendedName>
</protein>
<accession>A0A4S8KK18</accession>
<gene>
    <name evidence="1" type="ORF">K435DRAFT_880803</name>
</gene>
<dbReference type="Gene3D" id="3.80.10.10">
    <property type="entry name" value="Ribonuclease Inhibitor"/>
    <property type="match status" value="1"/>
</dbReference>
<sequence>MMDLEQAPLRKEFDVDRPVKKVLRAIHTNDEVSSIKDQAEIVDLGKLERLEGIRNHVLENGIGSQIFQDFLGSLPSLEELSISDGLEYIDLKSLLSYHGSTLQTLHLHETETTNPQKPRRTLSHDDLRLIRDSCPHLYDLGIDISYIRGDPQESEIYAVLSTFRNIFSLTLNYDLGIGLPSSTSRETNDQCDMIRRQVNTLIDRQSTATKLEAIWAEVVGPRLKEMLVQVGEHNRDEEKIS</sequence>